<gene>
    <name evidence="1" type="ORF">C6Y28_10715</name>
</gene>
<organism evidence="1 2">
    <name type="scientific">Megasphaera elsdenii</name>
    <dbReference type="NCBI Taxonomy" id="907"/>
    <lineage>
        <taxon>Bacteria</taxon>
        <taxon>Bacillati</taxon>
        <taxon>Bacillota</taxon>
        <taxon>Negativicutes</taxon>
        <taxon>Veillonellales</taxon>
        <taxon>Veillonellaceae</taxon>
        <taxon>Megasphaera</taxon>
    </lineage>
</organism>
<dbReference type="Proteomes" id="UP000238358">
    <property type="component" value="Chromosome"/>
</dbReference>
<reference evidence="1 2" key="1">
    <citation type="journal article" date="2018" name="Genome Announc.">
        <title>Complete genomes of two Megasphaera elsdenii strains, NCIMB 702410 and ATCC 25940.</title>
        <authorList>
            <person name="Hatmaker E.A."/>
            <person name="O'Dell K."/>
            <person name="Riley L.A."/>
            <person name="Klingeman D.M."/>
            <person name="Guss A.M."/>
        </authorList>
    </citation>
    <scope>NUCLEOTIDE SEQUENCE [LARGE SCALE GENOMIC DNA]</scope>
    <source>
        <strain evidence="1 2">NCIMB702410</strain>
    </source>
</reference>
<dbReference type="EMBL" id="CP027569">
    <property type="protein sequence ID" value="AVO28060.1"/>
    <property type="molecule type" value="Genomic_DNA"/>
</dbReference>
<proteinExistence type="predicted"/>
<protein>
    <submittedName>
        <fullName evidence="1">Uncharacterized protein</fullName>
    </submittedName>
</protein>
<evidence type="ECO:0000313" key="1">
    <source>
        <dbReference type="EMBL" id="AVO28060.1"/>
    </source>
</evidence>
<accession>A0A2S0M9A7</accession>
<dbReference type="AlphaFoldDB" id="A0A2S0M9A7"/>
<sequence length="169" mass="19656">MDEEKMISDMRKVLLDYCITDLRSNQAARNGHKDDYTVLDYEKYIGAKTLAITVLEHIPEYCQDDKKKMKEFFFGVYEEAMSKASQRILTTEDERRLAVLALQMAGPLKEELCTQYDEDSFVWGHCRTHRSSDGAKRVGVCPAWDNKTMSCMLDKREILFRKRGENNGH</sequence>
<evidence type="ECO:0000313" key="2">
    <source>
        <dbReference type="Proteomes" id="UP000238358"/>
    </source>
</evidence>
<dbReference type="OrthoDB" id="1626548at2"/>
<dbReference type="RefSeq" id="WP_027894606.1">
    <property type="nucleotide sequence ID" value="NZ_CP027569.1"/>
</dbReference>
<name>A0A2S0M9A7_MEGEL</name>